<evidence type="ECO:0000256" key="1">
    <source>
        <dbReference type="ARBA" id="ARBA00010875"/>
    </source>
</evidence>
<keyword evidence="7" id="KW-0963">Cytoplasm</keyword>
<comment type="similarity">
    <text evidence="1 7">Belongs to the endoribonuclease YbeY family.</text>
</comment>
<comment type="caution">
    <text evidence="8">The sequence shown here is derived from an EMBL/GenBank/DDBJ whole genome shotgun (WGS) entry which is preliminary data.</text>
</comment>
<dbReference type="EMBL" id="JACNJZ010000185">
    <property type="protein sequence ID" value="MBC8318739.1"/>
    <property type="molecule type" value="Genomic_DNA"/>
</dbReference>
<proteinExistence type="inferred from homology"/>
<dbReference type="GO" id="GO:0004222">
    <property type="term" value="F:metalloendopeptidase activity"/>
    <property type="evidence" value="ECO:0007669"/>
    <property type="project" value="InterPro"/>
</dbReference>
<evidence type="ECO:0000256" key="2">
    <source>
        <dbReference type="ARBA" id="ARBA00022722"/>
    </source>
</evidence>
<comment type="cofactor">
    <cofactor evidence="7">
        <name>Zn(2+)</name>
        <dbReference type="ChEBI" id="CHEBI:29105"/>
    </cofactor>
    <text evidence="7">Binds 1 zinc ion.</text>
</comment>
<gene>
    <name evidence="7 8" type="primary">ybeY</name>
    <name evidence="8" type="ORF">H8E41_12610</name>
</gene>
<dbReference type="AlphaFoldDB" id="A0A8J6TD23"/>
<dbReference type="GO" id="GO:0004521">
    <property type="term" value="F:RNA endonuclease activity"/>
    <property type="evidence" value="ECO:0007669"/>
    <property type="project" value="UniProtKB-UniRule"/>
</dbReference>
<comment type="function">
    <text evidence="7">Single strand-specific metallo-endoribonuclease involved in late-stage 70S ribosome quality control and in maturation of the 3' terminus of the 16S rRNA.</text>
</comment>
<dbReference type="InterPro" id="IPR020549">
    <property type="entry name" value="YbeY_CS"/>
</dbReference>
<reference evidence="8 9" key="1">
    <citation type="submission" date="2020-08" db="EMBL/GenBank/DDBJ databases">
        <title>Bridging the membrane lipid divide: bacteria of the FCB group superphylum have the potential to synthesize archaeal ether lipids.</title>
        <authorList>
            <person name="Villanueva L."/>
            <person name="Von Meijenfeldt F.A.B."/>
            <person name="Westbye A.B."/>
            <person name="Yadav S."/>
            <person name="Hopmans E.C."/>
            <person name="Dutilh B.E."/>
            <person name="Sinninghe Damste J.S."/>
        </authorList>
    </citation>
    <scope>NUCLEOTIDE SEQUENCE [LARGE SCALE GENOMIC DNA]</scope>
    <source>
        <strain evidence="8">NIOZ-UU47</strain>
    </source>
</reference>
<keyword evidence="4 7" id="KW-0255">Endonuclease</keyword>
<evidence type="ECO:0000313" key="9">
    <source>
        <dbReference type="Proteomes" id="UP000614424"/>
    </source>
</evidence>
<dbReference type="PROSITE" id="PS01306">
    <property type="entry name" value="UPF0054"/>
    <property type="match status" value="1"/>
</dbReference>
<dbReference type="PANTHER" id="PTHR46986">
    <property type="entry name" value="ENDORIBONUCLEASE YBEY, CHLOROPLASTIC"/>
    <property type="match status" value="1"/>
</dbReference>
<evidence type="ECO:0000256" key="3">
    <source>
        <dbReference type="ARBA" id="ARBA00022723"/>
    </source>
</evidence>
<dbReference type="SUPFAM" id="SSF55486">
    <property type="entry name" value="Metalloproteases ('zincins'), catalytic domain"/>
    <property type="match status" value="1"/>
</dbReference>
<feature type="binding site" evidence="7">
    <location>
        <position position="117"/>
    </location>
    <ligand>
        <name>Zn(2+)</name>
        <dbReference type="ChEBI" id="CHEBI:29105"/>
        <note>catalytic</note>
    </ligand>
</feature>
<feature type="binding site" evidence="7">
    <location>
        <position position="123"/>
    </location>
    <ligand>
        <name>Zn(2+)</name>
        <dbReference type="ChEBI" id="CHEBI:29105"/>
        <note>catalytic</note>
    </ligand>
</feature>
<dbReference type="PANTHER" id="PTHR46986:SF1">
    <property type="entry name" value="ENDORIBONUCLEASE YBEY, CHLOROPLASTIC"/>
    <property type="match status" value="1"/>
</dbReference>
<dbReference type="InterPro" id="IPR002036">
    <property type="entry name" value="YbeY"/>
</dbReference>
<evidence type="ECO:0000256" key="5">
    <source>
        <dbReference type="ARBA" id="ARBA00022801"/>
    </source>
</evidence>
<keyword evidence="3 7" id="KW-0479">Metal-binding</keyword>
<dbReference type="GO" id="GO:0008270">
    <property type="term" value="F:zinc ion binding"/>
    <property type="evidence" value="ECO:0007669"/>
    <property type="project" value="UniProtKB-UniRule"/>
</dbReference>
<keyword evidence="7" id="KW-0690">Ribosome biogenesis</keyword>
<dbReference type="EC" id="3.1.-.-" evidence="7"/>
<dbReference type="Proteomes" id="UP000614424">
    <property type="component" value="Unassembled WGS sequence"/>
</dbReference>
<dbReference type="NCBIfam" id="TIGR00043">
    <property type="entry name" value="rRNA maturation RNase YbeY"/>
    <property type="match status" value="1"/>
</dbReference>
<name>A0A8J6TD23_9BACT</name>
<dbReference type="Pfam" id="PF02130">
    <property type="entry name" value="YbeY"/>
    <property type="match status" value="1"/>
</dbReference>
<keyword evidence="7" id="KW-0698">rRNA processing</keyword>
<keyword evidence="6 7" id="KW-0862">Zinc</keyword>
<dbReference type="GO" id="GO:0005737">
    <property type="term" value="C:cytoplasm"/>
    <property type="evidence" value="ECO:0007669"/>
    <property type="project" value="UniProtKB-SubCell"/>
</dbReference>
<evidence type="ECO:0000313" key="8">
    <source>
        <dbReference type="EMBL" id="MBC8318739.1"/>
    </source>
</evidence>
<dbReference type="InterPro" id="IPR023091">
    <property type="entry name" value="MetalPrtase_cat_dom_sf_prd"/>
</dbReference>
<comment type="subcellular location">
    <subcellularLocation>
        <location evidence="7">Cytoplasm</location>
    </subcellularLocation>
</comment>
<dbReference type="Gene3D" id="3.40.390.30">
    <property type="entry name" value="Metalloproteases ('zincins'), catalytic domain"/>
    <property type="match status" value="1"/>
</dbReference>
<sequence>MAVLLRSEVDRLPVKLPHIQMTAEHLLKIVNLTDNELSILIVSDSRIAELNTAYRHKEGPTNVLSFPLRDEDEDDLQGPALLGDIVISIDTAVREAAEKDISIDSYLEILLVHGLTHLLGYDHEQGRKDAEKMAAFEMDLLEKVNSNHTNPLTI</sequence>
<evidence type="ECO:0000256" key="6">
    <source>
        <dbReference type="ARBA" id="ARBA00022833"/>
    </source>
</evidence>
<accession>A0A8J6TD23</accession>
<evidence type="ECO:0000256" key="7">
    <source>
        <dbReference type="HAMAP-Rule" id="MF_00009"/>
    </source>
</evidence>
<keyword evidence="2 7" id="KW-0540">Nuclease</keyword>
<evidence type="ECO:0000256" key="4">
    <source>
        <dbReference type="ARBA" id="ARBA00022759"/>
    </source>
</evidence>
<protein>
    <recommendedName>
        <fullName evidence="7">Endoribonuclease YbeY</fullName>
        <ecNumber evidence="7">3.1.-.-</ecNumber>
    </recommendedName>
</protein>
<dbReference type="HAMAP" id="MF_00009">
    <property type="entry name" value="Endoribonucl_YbeY"/>
    <property type="match status" value="1"/>
</dbReference>
<dbReference type="GO" id="GO:0006364">
    <property type="term" value="P:rRNA processing"/>
    <property type="evidence" value="ECO:0007669"/>
    <property type="project" value="UniProtKB-UniRule"/>
</dbReference>
<organism evidence="8 9">
    <name type="scientific">Candidatus Desulfobia pelagia</name>
    <dbReference type="NCBI Taxonomy" id="2841692"/>
    <lineage>
        <taxon>Bacteria</taxon>
        <taxon>Pseudomonadati</taxon>
        <taxon>Thermodesulfobacteriota</taxon>
        <taxon>Desulfobulbia</taxon>
        <taxon>Desulfobulbales</taxon>
        <taxon>Desulfobulbaceae</taxon>
        <taxon>Candidatus Desulfobia</taxon>
    </lineage>
</organism>
<keyword evidence="5 7" id="KW-0378">Hydrolase</keyword>
<feature type="binding site" evidence="7">
    <location>
        <position position="113"/>
    </location>
    <ligand>
        <name>Zn(2+)</name>
        <dbReference type="ChEBI" id="CHEBI:29105"/>
        <note>catalytic</note>
    </ligand>
</feature>